<proteinExistence type="predicted"/>
<organism evidence="1 2">
    <name type="scientific">Ancylomarina longa</name>
    <dbReference type="NCBI Taxonomy" id="2487017"/>
    <lineage>
        <taxon>Bacteria</taxon>
        <taxon>Pseudomonadati</taxon>
        <taxon>Bacteroidota</taxon>
        <taxon>Bacteroidia</taxon>
        <taxon>Marinilabiliales</taxon>
        <taxon>Marinifilaceae</taxon>
        <taxon>Ancylomarina</taxon>
    </lineage>
</organism>
<dbReference type="Pfam" id="PF14114">
    <property type="entry name" value="DUF4286"/>
    <property type="match status" value="1"/>
</dbReference>
<evidence type="ECO:0000313" key="1">
    <source>
        <dbReference type="EMBL" id="RUT79274.1"/>
    </source>
</evidence>
<dbReference type="AlphaFoldDB" id="A0A434AXN1"/>
<protein>
    <submittedName>
        <fullName evidence="1">DUF4286 family protein</fullName>
    </submittedName>
</protein>
<reference evidence="1 2" key="1">
    <citation type="submission" date="2018-11" db="EMBL/GenBank/DDBJ databases">
        <title>Parancylomarina longa gen. nov., sp. nov., isolated from sediments of southern Okinawa.</title>
        <authorList>
            <person name="Fu T."/>
        </authorList>
    </citation>
    <scope>NUCLEOTIDE SEQUENCE [LARGE SCALE GENOMIC DNA]</scope>
    <source>
        <strain evidence="1 2">T3-2 S1-C</strain>
    </source>
</reference>
<sequence>MIIYNTSYLLDNLLEENFCDWMKSKFIPLLQETGTFNKHYFCKLMLVKEDGGLTYSLQLVFKDRDHLEKYINSFEPRIKAVFQAKFQNQIIRFTSLLQEV</sequence>
<dbReference type="Proteomes" id="UP000282985">
    <property type="component" value="Unassembled WGS sequence"/>
</dbReference>
<dbReference type="EMBL" id="RJJX01000003">
    <property type="protein sequence ID" value="RUT79274.1"/>
    <property type="molecule type" value="Genomic_DNA"/>
</dbReference>
<dbReference type="RefSeq" id="WP_127342565.1">
    <property type="nucleotide sequence ID" value="NZ_RJJX01000003.1"/>
</dbReference>
<gene>
    <name evidence="1" type="ORF">DLK05_03360</name>
</gene>
<comment type="caution">
    <text evidence="1">The sequence shown here is derived from an EMBL/GenBank/DDBJ whole genome shotgun (WGS) entry which is preliminary data.</text>
</comment>
<dbReference type="InterPro" id="IPR025563">
    <property type="entry name" value="DUF4286"/>
</dbReference>
<accession>A0A434AXN1</accession>
<name>A0A434AXN1_9BACT</name>
<evidence type="ECO:0000313" key="2">
    <source>
        <dbReference type="Proteomes" id="UP000282985"/>
    </source>
</evidence>
<keyword evidence="2" id="KW-1185">Reference proteome</keyword>
<dbReference type="OrthoDB" id="1121837at2"/>